<dbReference type="InterPro" id="IPR005546">
    <property type="entry name" value="Autotransporte_beta"/>
</dbReference>
<dbReference type="EMBL" id="CP009043">
    <property type="protein sequence ID" value="AII15057.1"/>
    <property type="molecule type" value="Genomic_DNA"/>
</dbReference>
<dbReference type="SMART" id="SM00869">
    <property type="entry name" value="Autotransporter"/>
    <property type="match status" value="1"/>
</dbReference>
<dbReference type="OrthoDB" id="5363748at2"/>
<sequence length="775" mass="83045">MQFKHSLVLCSALMTLGGGSSLLAEEPVVPTFEQLQTAAEAAKTAYSNSSSFYNTVRTNFIDLQSSYKDIQNLSKDFTTVSSALTSVTTATITTTLGDGDFKFNVPGTEAGTTTEITIKDGSKADAVKIAQKAMQDIKGFLNNNGSTAVTSDNLAKVYAVLNTKITDTTDSRIDGNDGTLTVGQLVEAVYGNVALAEDASTTNEAATPENLAKAQAAAKDILSALNKFSGAVNNLNSVFTAATKGGEFITDTNGFKDTAKIKELKTAITEQWKKAFSSDGSSDNITKIDNLKGTSGLEVGTSKTDISSNPDTSINPSITENNAIKKVLALLVQSYPAGAENPALGSLDTTITSAEQIAAFKKLNLLLAELQTELTTMTIKTAVGTKSELANALGDQAYKVFANKLDVTTFPASVTTAEQKEAYLKAQFAEKIEKPIKEASKSVSNLTSGAMGTTAIINQAAQTNTMTRLAKLSTPYSKDFALASAIKDMNGMQLASGDNSALSSVISEYTKRFEQDNSLWANVLGAKGSTDNGDPKLYGFSVGYDRSFDNFILGSYFTYAKSKVDTSYLENESDNFELGIYSRAYFGQSELDTSISFGIAKNDINNYKLVDEYLNGDYDSKFANIAANYGYVFKMQDGFFIKPFIGLAYSYNKNDSFNLKNDVITQEFDKVDGAVLSANLGVEFRQYLSDGSFMFAAPGIEQELSVSKDDLVSKFNGASTSFTTKADESKNTYGKIIVGGEYAVSKDFSATLSAGIKANNDDRYVNGSLGLKYKF</sequence>
<keyword evidence="1" id="KW-0732">Signal</keyword>
<dbReference type="AlphaFoldDB" id="A0A076FCB5"/>
<gene>
    <name evidence="3" type="ORF">CIG1485E_1223</name>
</gene>
<reference evidence="4" key="1">
    <citation type="journal article" date="2014" name="Genome Announc.">
        <title>Complete Genome Sequence of Campylobacter iguaniorum Strain 1485ET, Isolated from a Bearded Dragon (Pogona vitticeps).</title>
        <authorList>
            <person name="Gilbert M.J."/>
            <person name="Miller W.G."/>
            <person name="Yee E."/>
            <person name="Kik M."/>
            <person name="Wagenaar J.A."/>
            <person name="Duim B."/>
        </authorList>
    </citation>
    <scope>NUCLEOTIDE SEQUENCE [LARGE SCALE GENOMIC DNA]</scope>
    <source>
        <strain evidence="4">1485E</strain>
    </source>
</reference>
<dbReference type="eggNOG" id="COG4625">
    <property type="taxonomic scope" value="Bacteria"/>
</dbReference>
<name>A0A076FCB5_9BACT</name>
<feature type="domain" description="Autotransporter" evidence="2">
    <location>
        <begin position="512"/>
        <end position="775"/>
    </location>
</feature>
<evidence type="ECO:0000256" key="1">
    <source>
        <dbReference type="SAM" id="SignalP"/>
    </source>
</evidence>
<accession>A0A076FCB5</accession>
<dbReference type="SUPFAM" id="SSF103515">
    <property type="entry name" value="Autotransporter"/>
    <property type="match status" value="1"/>
</dbReference>
<organism evidence="3 4">
    <name type="scientific">Campylobacter iguaniorum</name>
    <dbReference type="NCBI Taxonomy" id="1244531"/>
    <lineage>
        <taxon>Bacteria</taxon>
        <taxon>Pseudomonadati</taxon>
        <taxon>Campylobacterota</taxon>
        <taxon>Epsilonproteobacteria</taxon>
        <taxon>Campylobacterales</taxon>
        <taxon>Campylobacteraceae</taxon>
        <taxon>Campylobacter</taxon>
    </lineage>
</organism>
<dbReference type="HOGENOM" id="CLU_360823_0_0_7"/>
<evidence type="ECO:0000259" key="2">
    <source>
        <dbReference type="PROSITE" id="PS51208"/>
    </source>
</evidence>
<keyword evidence="4" id="KW-1185">Reference proteome</keyword>
<dbReference type="RefSeq" id="WP_038454658.1">
    <property type="nucleotide sequence ID" value="NZ_CP009043.1"/>
</dbReference>
<dbReference type="Gene3D" id="2.40.128.130">
    <property type="entry name" value="Autotransporter beta-domain"/>
    <property type="match status" value="1"/>
</dbReference>
<dbReference type="Proteomes" id="UP000028486">
    <property type="component" value="Chromosome"/>
</dbReference>
<evidence type="ECO:0000313" key="3">
    <source>
        <dbReference type="EMBL" id="AII15057.1"/>
    </source>
</evidence>
<dbReference type="KEGG" id="caj:CIG1485E_1223"/>
<dbReference type="STRING" id="1244531.CIG2463D_1314"/>
<proteinExistence type="predicted"/>
<feature type="signal peptide" evidence="1">
    <location>
        <begin position="1"/>
        <end position="24"/>
    </location>
</feature>
<feature type="chain" id="PRO_5001711887" evidence="1">
    <location>
        <begin position="25"/>
        <end position="775"/>
    </location>
</feature>
<dbReference type="Pfam" id="PF03797">
    <property type="entry name" value="Autotransporter"/>
    <property type="match status" value="1"/>
</dbReference>
<dbReference type="PROSITE" id="PS51208">
    <property type="entry name" value="AUTOTRANSPORTER"/>
    <property type="match status" value="1"/>
</dbReference>
<protein>
    <submittedName>
        <fullName evidence="3">Autotransporter domain protein</fullName>
    </submittedName>
</protein>
<evidence type="ECO:0000313" key="4">
    <source>
        <dbReference type="Proteomes" id="UP000028486"/>
    </source>
</evidence>
<dbReference type="InterPro" id="IPR036709">
    <property type="entry name" value="Autotransporte_beta_dom_sf"/>
</dbReference>